<dbReference type="InterPro" id="IPR045076">
    <property type="entry name" value="MutS"/>
</dbReference>
<keyword evidence="3" id="KW-0238">DNA-binding</keyword>
<evidence type="ECO:0000256" key="4">
    <source>
        <dbReference type="SAM" id="MobiDB-lite"/>
    </source>
</evidence>
<dbReference type="PANTHER" id="PTHR11361">
    <property type="entry name" value="DNA MISMATCH REPAIR PROTEIN MUTS FAMILY MEMBER"/>
    <property type="match status" value="1"/>
</dbReference>
<proteinExistence type="predicted"/>
<dbReference type="EMBL" id="JBHSPH010000002">
    <property type="protein sequence ID" value="MFC5862243.1"/>
    <property type="molecule type" value="Genomic_DNA"/>
</dbReference>
<dbReference type="InterPro" id="IPR000432">
    <property type="entry name" value="DNA_mismatch_repair_MutS_C"/>
</dbReference>
<dbReference type="Proteomes" id="UP001596091">
    <property type="component" value="Unassembled WGS sequence"/>
</dbReference>
<dbReference type="Pfam" id="PF00488">
    <property type="entry name" value="MutS_V"/>
    <property type="match status" value="1"/>
</dbReference>
<accession>A0ABW1EGW5</accession>
<evidence type="ECO:0000256" key="1">
    <source>
        <dbReference type="ARBA" id="ARBA00022741"/>
    </source>
</evidence>
<evidence type="ECO:0000259" key="5">
    <source>
        <dbReference type="SMART" id="SM00534"/>
    </source>
</evidence>
<keyword evidence="7" id="KW-1185">Reference proteome</keyword>
<feature type="region of interest" description="Disordered" evidence="4">
    <location>
        <begin position="505"/>
        <end position="555"/>
    </location>
</feature>
<name>A0ABW1EGW5_9BACT</name>
<protein>
    <recommendedName>
        <fullName evidence="5">DNA mismatch repair proteins mutS family domain-containing protein</fullName>
    </recommendedName>
</protein>
<dbReference type="Gene3D" id="3.40.50.300">
    <property type="entry name" value="P-loop containing nucleotide triphosphate hydrolases"/>
    <property type="match status" value="1"/>
</dbReference>
<dbReference type="RefSeq" id="WP_263338595.1">
    <property type="nucleotide sequence ID" value="NZ_JAGSYH010000004.1"/>
</dbReference>
<evidence type="ECO:0000256" key="3">
    <source>
        <dbReference type="ARBA" id="ARBA00023125"/>
    </source>
</evidence>
<reference evidence="7" key="1">
    <citation type="journal article" date="2019" name="Int. J. Syst. Evol. Microbiol.">
        <title>The Global Catalogue of Microorganisms (GCM) 10K type strain sequencing project: providing services to taxonomists for standard genome sequencing and annotation.</title>
        <authorList>
            <consortium name="The Broad Institute Genomics Platform"/>
            <consortium name="The Broad Institute Genome Sequencing Center for Infectious Disease"/>
            <person name="Wu L."/>
            <person name="Ma J."/>
        </authorList>
    </citation>
    <scope>NUCLEOTIDE SEQUENCE [LARGE SCALE GENOMIC DNA]</scope>
    <source>
        <strain evidence="7">JCM 4087</strain>
    </source>
</reference>
<evidence type="ECO:0000313" key="7">
    <source>
        <dbReference type="Proteomes" id="UP001596091"/>
    </source>
</evidence>
<dbReference type="SUPFAM" id="SSF52540">
    <property type="entry name" value="P-loop containing nucleoside triphosphate hydrolases"/>
    <property type="match status" value="1"/>
</dbReference>
<organism evidence="6 7">
    <name type="scientific">Acidicapsa dinghuensis</name>
    <dbReference type="NCBI Taxonomy" id="2218256"/>
    <lineage>
        <taxon>Bacteria</taxon>
        <taxon>Pseudomonadati</taxon>
        <taxon>Acidobacteriota</taxon>
        <taxon>Terriglobia</taxon>
        <taxon>Terriglobales</taxon>
        <taxon>Acidobacteriaceae</taxon>
        <taxon>Acidicapsa</taxon>
    </lineage>
</organism>
<evidence type="ECO:0000313" key="6">
    <source>
        <dbReference type="EMBL" id="MFC5862243.1"/>
    </source>
</evidence>
<feature type="domain" description="DNA mismatch repair proteins mutS family" evidence="5">
    <location>
        <begin position="324"/>
        <end position="504"/>
    </location>
</feature>
<keyword evidence="2" id="KW-0067">ATP-binding</keyword>
<dbReference type="PANTHER" id="PTHR11361:SF34">
    <property type="entry name" value="DNA MISMATCH REPAIR PROTEIN MSH1, MITOCHONDRIAL"/>
    <property type="match status" value="1"/>
</dbReference>
<keyword evidence="1" id="KW-0547">Nucleotide-binding</keyword>
<dbReference type="InterPro" id="IPR027417">
    <property type="entry name" value="P-loop_NTPase"/>
</dbReference>
<evidence type="ECO:0000256" key="2">
    <source>
        <dbReference type="ARBA" id="ARBA00022840"/>
    </source>
</evidence>
<gene>
    <name evidence="6" type="ORF">ACFPT7_08055</name>
</gene>
<comment type="caution">
    <text evidence="6">The sequence shown here is derived from an EMBL/GenBank/DDBJ whole genome shotgun (WGS) entry which is preliminary data.</text>
</comment>
<dbReference type="SMART" id="SM00534">
    <property type="entry name" value="MUTSac"/>
    <property type="match status" value="1"/>
</dbReference>
<sequence>MKTLLMHPDRPFDAQFPLPWGEPQLTQDLELNTLLDAMADGDRFVYEVSRAALFSGFQNDVSTILYRQEVISDCLANPDQIRALYTLTVEATDNTKRMWWDLSSQYPDSVLFGAISLLEFLRNSLRKLRQLAEGAGDQFRSRAFLALFAMLRNELGDEYLATIDQYLNDMKFRNGTLLTAELGENNEGTNYTLARPPKREPNWFRRILTKASPGYTFRLDPRDEGGARIVGSIRQRGICRVAITLAQSAGHVLNFFKALKTELAFYIGSLNLHQKLSGKQEPACLPVPAPSTERKHRFTGLYDVCLALHLERRVVGNDANVKEKSAVVITGANQGGKSSFLRSIGLAQLMMQSGMFVGAESFEAELCPALFAHYKREEDATMKSGKLDEELARMSDIADHILPNSILLLNESFAATNEREGSEIATQIVGAMLEKRVKVFFVTHLYEFAHRFFTTRSDDGLFLRAERLPDGTRTFKLVEREPLETSYGEDLYREIFSDHQHSLLQTTDGSINPSRDRLGISGRSASNLSREHLGSDQSVAEAPTSENYPSHRGKEFAKIIETR</sequence>